<keyword evidence="3" id="KW-1185">Reference proteome</keyword>
<protein>
    <submittedName>
        <fullName evidence="2">Uncharacterized protein</fullName>
    </submittedName>
</protein>
<dbReference type="EnsemblPlants" id="LPERR08G17740.1">
    <property type="protein sequence ID" value="LPERR08G17740.1"/>
    <property type="gene ID" value="LPERR08G17740"/>
</dbReference>
<dbReference type="InterPro" id="IPR050905">
    <property type="entry name" value="Plant_NBS-LRR"/>
</dbReference>
<dbReference type="PANTHER" id="PTHR33463">
    <property type="entry name" value="NB-ARC DOMAIN-CONTAINING PROTEIN-RELATED"/>
    <property type="match status" value="1"/>
</dbReference>
<dbReference type="Gene3D" id="3.80.10.10">
    <property type="entry name" value="Ribonuclease Inhibitor"/>
    <property type="match status" value="1"/>
</dbReference>
<dbReference type="InterPro" id="IPR032675">
    <property type="entry name" value="LRR_dom_sf"/>
</dbReference>
<organism evidence="2 3">
    <name type="scientific">Leersia perrieri</name>
    <dbReference type="NCBI Taxonomy" id="77586"/>
    <lineage>
        <taxon>Eukaryota</taxon>
        <taxon>Viridiplantae</taxon>
        <taxon>Streptophyta</taxon>
        <taxon>Embryophyta</taxon>
        <taxon>Tracheophyta</taxon>
        <taxon>Spermatophyta</taxon>
        <taxon>Magnoliopsida</taxon>
        <taxon>Liliopsida</taxon>
        <taxon>Poales</taxon>
        <taxon>Poaceae</taxon>
        <taxon>BOP clade</taxon>
        <taxon>Oryzoideae</taxon>
        <taxon>Oryzeae</taxon>
        <taxon>Oryzinae</taxon>
        <taxon>Leersia</taxon>
    </lineage>
</organism>
<evidence type="ECO:0000313" key="2">
    <source>
        <dbReference type="EnsemblPlants" id="LPERR08G17740.1"/>
    </source>
</evidence>
<feature type="region of interest" description="Disordered" evidence="1">
    <location>
        <begin position="881"/>
        <end position="902"/>
    </location>
</feature>
<reference evidence="2" key="3">
    <citation type="submission" date="2015-04" db="UniProtKB">
        <authorList>
            <consortium name="EnsemblPlants"/>
        </authorList>
    </citation>
    <scope>IDENTIFICATION</scope>
</reference>
<feature type="region of interest" description="Disordered" evidence="1">
    <location>
        <begin position="977"/>
        <end position="1012"/>
    </location>
</feature>
<dbReference type="HOGENOM" id="CLU_007112_0_0_1"/>
<accession>A0A0D9X9Y0</accession>
<reference evidence="2 3" key="1">
    <citation type="submission" date="2012-08" db="EMBL/GenBank/DDBJ databases">
        <title>Oryza genome evolution.</title>
        <authorList>
            <person name="Wing R.A."/>
        </authorList>
    </citation>
    <scope>NUCLEOTIDE SEQUENCE</scope>
</reference>
<dbReference type="Gramene" id="LPERR08G17740.1">
    <property type="protein sequence ID" value="LPERR08G17740.1"/>
    <property type="gene ID" value="LPERR08G17740"/>
</dbReference>
<dbReference type="PANTHER" id="PTHR33463:SF82">
    <property type="entry name" value="NB-ARC DOMAIN-CONTAINING PROTEIN"/>
    <property type="match status" value="1"/>
</dbReference>
<proteinExistence type="predicted"/>
<evidence type="ECO:0000313" key="3">
    <source>
        <dbReference type="Proteomes" id="UP000032180"/>
    </source>
</evidence>
<dbReference type="Proteomes" id="UP000032180">
    <property type="component" value="Chromosome 8"/>
</dbReference>
<evidence type="ECO:0000256" key="1">
    <source>
        <dbReference type="SAM" id="MobiDB-lite"/>
    </source>
</evidence>
<dbReference type="SUPFAM" id="SSF52058">
    <property type="entry name" value="L domain-like"/>
    <property type="match status" value="1"/>
</dbReference>
<reference evidence="3" key="2">
    <citation type="submission" date="2013-12" db="EMBL/GenBank/DDBJ databases">
        <authorList>
            <person name="Yu Y."/>
            <person name="Lee S."/>
            <person name="de Baynast K."/>
            <person name="Wissotski M."/>
            <person name="Liu L."/>
            <person name="Talag J."/>
            <person name="Goicoechea J."/>
            <person name="Angelova A."/>
            <person name="Jetty R."/>
            <person name="Kudrna D."/>
            <person name="Golser W."/>
            <person name="Rivera L."/>
            <person name="Zhang J."/>
            <person name="Wing R."/>
        </authorList>
    </citation>
    <scope>NUCLEOTIDE SEQUENCE</scope>
</reference>
<dbReference type="STRING" id="77586.A0A0D9X9Y0"/>
<dbReference type="AlphaFoldDB" id="A0A0D9X9Y0"/>
<name>A0A0D9X9Y0_9ORYZ</name>
<dbReference type="eggNOG" id="ENOG502SYYC">
    <property type="taxonomic scope" value="Eukaryota"/>
</dbReference>
<sequence length="1020" mass="114339">MNEEKSIIHGKRNTDLFLYGYLGPNDFSSSDFIALFHEEAASIFARCPCLQDIDLEIVRDCCLYGFFVYYHSCLSSSQFIWPAHASNCWTCDGVVQGARAWEISNALHPEINFQCDFTLLKSVFRKLNMDPRVPFLVLEDYDEFIHLNKPYRWVSVTSRNRTIGEAMQPKIARASSIFLARAEPERYIYQRYGYFSAQRYWDRIGIPDGFFEQCSNLGVLVLSYCAFNFVSPPFLHCHTLKFLGLDSCTSNNTNELQAGGHTTKWACLQSLSVIDLHYTDWVGIFHEEKMELMANLMEVNTKGVRCSQLTSRLQKRLPCLKRLRVINPVHEAETSSSTDIKDLFVGKTDLQLLDMSGNREMENLPTSISEASKLKVLILDGCDALKDVVVPDRLPSSLRSFSFDGYGPADGPNNWATTSDELPPQSCRRKRPGDNIDVKTSVISLIGCTQLENLFLRGLPNLVELDLSGCAIKVLDFGTMVTGVRNLKWLFLLGCEHLCAIRWGPNEEQAKRLQLLCIDTRPARKVLGFARPSLAVVEQEPKWVYVHACIVDARLVRSLLPMIRLASGYGHFFNISITSSMASGSGIVQPETTSKKMTESSDEQHYGVASIYGTDVFSKVGDAVTAMQSFPFPPLPEQKWDYRHIEIGDGSRNVESEVAADYDSDHLVTVMARFAESLHVHDVSTGHHILPGEAWQLLLWCHVERCSNLDTVFPPDAVDTGTLHTIWASDLLKARCIYGAEAPSHHMWQSTNVIKFPKLTTIHLYNLPALRQICEAVETMVAPALETIRIKGCSNLRRLPSLKGRTPGMDRPTVEVEKHVWDGLEWDGVDAGHCPLLFQLRPWHHSHYSQHKRLPRGSLLSSLCEPEYGASAGQQYSSLEISSETDEELTGGRQGLTGGDDKVRRWVPSRLCTGSAAPIPRDAPPPTPSSPCRRYLRYQIQIRYPGYQFWYPMGTNSRSGTPGYRYPDRRGGLIGGWEGAVTGRGPVDGEGRRHQRGVASGGEGRGGEGNRRRLVVLASS</sequence>